<evidence type="ECO:0000313" key="3">
    <source>
        <dbReference type="EMBL" id="SDR90534.1"/>
    </source>
</evidence>
<dbReference type="PANTHER" id="PTHR38593:SF1">
    <property type="entry name" value="BLR2558 PROTEIN"/>
    <property type="match status" value="1"/>
</dbReference>
<feature type="domain" description="DUF4142" evidence="2">
    <location>
        <begin position="55"/>
        <end position="189"/>
    </location>
</feature>
<feature type="signal peptide" evidence="1">
    <location>
        <begin position="1"/>
        <end position="27"/>
    </location>
</feature>
<dbReference type="STRING" id="117157.SAMN04489717_0976"/>
<gene>
    <name evidence="3" type="ORF">SAMN04489717_0976</name>
</gene>
<reference evidence="3 4" key="1">
    <citation type="submission" date="2016-10" db="EMBL/GenBank/DDBJ databases">
        <authorList>
            <person name="de Groot N.N."/>
        </authorList>
    </citation>
    <scope>NUCLEOTIDE SEQUENCE [LARGE SCALE GENOMIC DNA]</scope>
    <source>
        <strain evidence="3 4">DSM 22024</strain>
    </source>
</reference>
<sequence length="200" mass="21222">MTLQKMATRAGLAVGLAIAGWGIAATAGTAAADTSTRAANVSLVTSRTAQPVSSHDHMFMDQASQINLTEISLGRYMEAHATTMTAKNLAAHYVRDHTAAQANLRALASRLRVALPTTPGMQLESMVARVEAQKGRSKDAAFVTASARGHQTAIAVFRKEESAGSNPAVKAYAARYLPILQTHLRHAEHAESALHVTPTR</sequence>
<dbReference type="Gene3D" id="1.20.1260.10">
    <property type="match status" value="1"/>
</dbReference>
<dbReference type="PANTHER" id="PTHR38593">
    <property type="entry name" value="BLR2558 PROTEIN"/>
    <property type="match status" value="1"/>
</dbReference>
<accession>A0A1H1MUY0</accession>
<proteinExistence type="predicted"/>
<name>A0A1H1MUY0_9ACTN</name>
<dbReference type="Pfam" id="PF13628">
    <property type="entry name" value="DUF4142"/>
    <property type="match status" value="1"/>
</dbReference>
<dbReference type="InterPro" id="IPR025419">
    <property type="entry name" value="DUF4142"/>
</dbReference>
<dbReference type="InterPro" id="IPR012347">
    <property type="entry name" value="Ferritin-like"/>
</dbReference>
<dbReference type="Proteomes" id="UP000198983">
    <property type="component" value="Chromosome I"/>
</dbReference>
<evidence type="ECO:0000313" key="4">
    <source>
        <dbReference type="Proteomes" id="UP000198983"/>
    </source>
</evidence>
<feature type="chain" id="PRO_5038522250" evidence="1">
    <location>
        <begin position="28"/>
        <end position="200"/>
    </location>
</feature>
<dbReference type="RefSeq" id="WP_092650924.1">
    <property type="nucleotide sequence ID" value="NZ_LT629732.1"/>
</dbReference>
<organism evidence="3 4">
    <name type="scientific">Actinopolymorpha singaporensis</name>
    <dbReference type="NCBI Taxonomy" id="117157"/>
    <lineage>
        <taxon>Bacteria</taxon>
        <taxon>Bacillati</taxon>
        <taxon>Actinomycetota</taxon>
        <taxon>Actinomycetes</taxon>
        <taxon>Propionibacteriales</taxon>
        <taxon>Actinopolymorphaceae</taxon>
        <taxon>Actinopolymorpha</taxon>
    </lineage>
</organism>
<protein>
    <submittedName>
        <fullName evidence="3">Putative membrane protein</fullName>
    </submittedName>
</protein>
<evidence type="ECO:0000259" key="2">
    <source>
        <dbReference type="Pfam" id="PF13628"/>
    </source>
</evidence>
<evidence type="ECO:0000256" key="1">
    <source>
        <dbReference type="SAM" id="SignalP"/>
    </source>
</evidence>
<keyword evidence="4" id="KW-1185">Reference proteome</keyword>
<keyword evidence="1" id="KW-0732">Signal</keyword>
<dbReference type="AlphaFoldDB" id="A0A1H1MUY0"/>
<dbReference type="EMBL" id="LT629732">
    <property type="protein sequence ID" value="SDR90534.1"/>
    <property type="molecule type" value="Genomic_DNA"/>
</dbReference>
<dbReference type="OrthoDB" id="9101320at2"/>